<reference evidence="9 10" key="1">
    <citation type="submission" date="2020-04" db="EMBL/GenBank/DDBJ databases">
        <title>The Epidemiology and Molecular Characteristics of Linezolid-Resistant Staphylococcus capitis in Huashan Hospital, Shanghai.</title>
        <authorList>
            <person name="Ding L."/>
            <person name="Li P."/>
            <person name="Yang Y."/>
            <person name="Lin D."/>
            <person name="Xu X."/>
        </authorList>
    </citation>
    <scope>NUCLEOTIDE SEQUENCE [LARGE SCALE GENOMIC DNA]</scope>
    <source>
        <strain evidence="8 10">12-86</strain>
        <strain evidence="7 9">17-84</strain>
    </source>
</reference>
<evidence type="ECO:0000256" key="1">
    <source>
        <dbReference type="ARBA" id="ARBA00004141"/>
    </source>
</evidence>
<dbReference type="PANTHER" id="PTHR43229:SF2">
    <property type="entry name" value="NODULATION PROTEIN J"/>
    <property type="match status" value="1"/>
</dbReference>
<comment type="caution">
    <text evidence="8">The sequence shown here is derived from an EMBL/GenBank/DDBJ whole genome shotgun (WGS) entry which is preliminary data.</text>
</comment>
<feature type="domain" description="ABC transmembrane type-2" evidence="6">
    <location>
        <begin position="18"/>
        <end position="240"/>
    </location>
</feature>
<keyword evidence="9" id="KW-1185">Reference proteome</keyword>
<sequence>MVATFFKTEFKVMFRKKLYLFISIFLPLAFYLLFTSLLNLPEEAKEPFYKEYMYSMTVFSLLNFCMLSFPLDMIEERNNGWYKHLMSTPLKPSQYYLVKVLKTMCQFLGAIIVIFTVAHFYKDVSMNLSDWLLSGVTLWVGASLFLTLGLIIAQFSDSQKASSVANLLNMAMAIVGGLWFPINTFPDWLQTISKKMPTYHLKQMSLDLGKDKGINYESLGFLLVYSIIFLSIALLINKKKDVS</sequence>
<evidence type="ECO:0000313" key="7">
    <source>
        <dbReference type="EMBL" id="NMK54486.1"/>
    </source>
</evidence>
<feature type="transmembrane region" description="Helical" evidence="5">
    <location>
        <begin position="218"/>
        <end position="236"/>
    </location>
</feature>
<comment type="subcellular location">
    <subcellularLocation>
        <location evidence="1">Membrane</location>
        <topology evidence="1">Multi-pass membrane protein</topology>
    </subcellularLocation>
</comment>
<feature type="transmembrane region" description="Helical" evidence="5">
    <location>
        <begin position="164"/>
        <end position="182"/>
    </location>
</feature>
<dbReference type="PIRSF" id="PIRSF006648">
    <property type="entry name" value="DrrB"/>
    <property type="match status" value="1"/>
</dbReference>
<feature type="transmembrane region" description="Helical" evidence="5">
    <location>
        <begin position="131"/>
        <end position="152"/>
    </location>
</feature>
<evidence type="ECO:0000256" key="2">
    <source>
        <dbReference type="ARBA" id="ARBA00022692"/>
    </source>
</evidence>
<feature type="transmembrane region" description="Helical" evidence="5">
    <location>
        <begin position="18"/>
        <end position="40"/>
    </location>
</feature>
<accession>A0A7X9WDV6</accession>
<evidence type="ECO:0000256" key="3">
    <source>
        <dbReference type="ARBA" id="ARBA00022989"/>
    </source>
</evidence>
<evidence type="ECO:0000256" key="5">
    <source>
        <dbReference type="SAM" id="Phobius"/>
    </source>
</evidence>
<proteinExistence type="predicted"/>
<dbReference type="Pfam" id="PF12698">
    <property type="entry name" value="ABC2_membrane_3"/>
    <property type="match status" value="1"/>
</dbReference>
<dbReference type="Proteomes" id="UP000550736">
    <property type="component" value="Unassembled WGS sequence"/>
</dbReference>
<dbReference type="InterPro" id="IPR000412">
    <property type="entry name" value="ABC_2_transport"/>
</dbReference>
<dbReference type="GO" id="GO:0140359">
    <property type="term" value="F:ABC-type transporter activity"/>
    <property type="evidence" value="ECO:0007669"/>
    <property type="project" value="InterPro"/>
</dbReference>
<feature type="transmembrane region" description="Helical" evidence="5">
    <location>
        <begin position="52"/>
        <end position="74"/>
    </location>
</feature>
<protein>
    <submittedName>
        <fullName evidence="8">ABC transporter permease</fullName>
    </submittedName>
</protein>
<dbReference type="PROSITE" id="PS51012">
    <property type="entry name" value="ABC_TM2"/>
    <property type="match status" value="1"/>
</dbReference>
<keyword evidence="4 5" id="KW-0472">Membrane</keyword>
<keyword evidence="3 5" id="KW-1133">Transmembrane helix</keyword>
<dbReference type="InterPro" id="IPR051784">
    <property type="entry name" value="Nod_factor_ABC_transporter"/>
</dbReference>
<evidence type="ECO:0000313" key="10">
    <source>
        <dbReference type="Proteomes" id="UP000550736"/>
    </source>
</evidence>
<dbReference type="AlphaFoldDB" id="A0A7X9WDV6"/>
<evidence type="ECO:0000313" key="8">
    <source>
        <dbReference type="EMBL" id="NMK96878.1"/>
    </source>
</evidence>
<dbReference type="GO" id="GO:0043190">
    <property type="term" value="C:ATP-binding cassette (ABC) transporter complex"/>
    <property type="evidence" value="ECO:0007669"/>
    <property type="project" value="InterPro"/>
</dbReference>
<feature type="transmembrane region" description="Helical" evidence="5">
    <location>
        <begin position="95"/>
        <end position="119"/>
    </location>
</feature>
<name>A0A7X9WDV6_STACP</name>
<dbReference type="Proteomes" id="UP000538955">
    <property type="component" value="Unassembled WGS sequence"/>
</dbReference>
<evidence type="ECO:0000256" key="4">
    <source>
        <dbReference type="ARBA" id="ARBA00023136"/>
    </source>
</evidence>
<dbReference type="RefSeq" id="WP_030064862.1">
    <property type="nucleotide sequence ID" value="NZ_CP086659.1"/>
</dbReference>
<keyword evidence="2 5" id="KW-0812">Transmembrane</keyword>
<gene>
    <name evidence="8" type="ORF">HHM13_02020</name>
    <name evidence="7" type="ORF">HHM24_06900</name>
</gene>
<dbReference type="InterPro" id="IPR047817">
    <property type="entry name" value="ABC2_TM_bact-type"/>
</dbReference>
<dbReference type="InterPro" id="IPR013525">
    <property type="entry name" value="ABC2_TM"/>
</dbReference>
<organism evidence="8 10">
    <name type="scientific">Staphylococcus capitis</name>
    <dbReference type="NCBI Taxonomy" id="29388"/>
    <lineage>
        <taxon>Bacteria</taxon>
        <taxon>Bacillati</taxon>
        <taxon>Bacillota</taxon>
        <taxon>Bacilli</taxon>
        <taxon>Bacillales</taxon>
        <taxon>Staphylococcaceae</taxon>
        <taxon>Staphylococcus</taxon>
    </lineage>
</organism>
<evidence type="ECO:0000313" key="9">
    <source>
        <dbReference type="Proteomes" id="UP000538955"/>
    </source>
</evidence>
<dbReference type="EMBL" id="JABBMI010000058">
    <property type="protein sequence ID" value="NMK54486.1"/>
    <property type="molecule type" value="Genomic_DNA"/>
</dbReference>
<dbReference type="PANTHER" id="PTHR43229">
    <property type="entry name" value="NODULATION PROTEIN J"/>
    <property type="match status" value="1"/>
</dbReference>
<dbReference type="EMBL" id="JABBLX010000001">
    <property type="protein sequence ID" value="NMK96878.1"/>
    <property type="molecule type" value="Genomic_DNA"/>
</dbReference>
<evidence type="ECO:0000259" key="6">
    <source>
        <dbReference type="PROSITE" id="PS51012"/>
    </source>
</evidence>